<evidence type="ECO:0000313" key="1">
    <source>
        <dbReference type="EMBL" id="EAR88157.2"/>
    </source>
</evidence>
<dbReference type="SUPFAM" id="SSF52047">
    <property type="entry name" value="RNI-like"/>
    <property type="match status" value="1"/>
</dbReference>
<dbReference type="KEGG" id="tet:TTHERM_00016220"/>
<organism evidence="1 2">
    <name type="scientific">Tetrahymena thermophila (strain SB210)</name>
    <dbReference type="NCBI Taxonomy" id="312017"/>
    <lineage>
        <taxon>Eukaryota</taxon>
        <taxon>Sar</taxon>
        <taxon>Alveolata</taxon>
        <taxon>Ciliophora</taxon>
        <taxon>Intramacronucleata</taxon>
        <taxon>Oligohymenophorea</taxon>
        <taxon>Hymenostomatida</taxon>
        <taxon>Tetrahymenina</taxon>
        <taxon>Tetrahymenidae</taxon>
        <taxon>Tetrahymena</taxon>
    </lineage>
</organism>
<dbReference type="InterPro" id="IPR032675">
    <property type="entry name" value="LRR_dom_sf"/>
</dbReference>
<dbReference type="Gene3D" id="3.80.10.10">
    <property type="entry name" value="Ribonuclease Inhibitor"/>
    <property type="match status" value="1"/>
</dbReference>
<protein>
    <recommendedName>
        <fullName evidence="3">Kinase domain protein</fullName>
    </recommendedName>
</protein>
<dbReference type="HOGENOM" id="CLU_732584_0_0_1"/>
<dbReference type="InParanoid" id="Q22RG5"/>
<dbReference type="RefSeq" id="XP_001008402.2">
    <property type="nucleotide sequence ID" value="XM_001008402.2"/>
</dbReference>
<dbReference type="AlphaFoldDB" id="Q22RG5"/>
<evidence type="ECO:0008006" key="3">
    <source>
        <dbReference type="Google" id="ProtNLM"/>
    </source>
</evidence>
<reference evidence="2" key="1">
    <citation type="journal article" date="2006" name="PLoS Biol.">
        <title>Macronuclear genome sequence of the ciliate Tetrahymena thermophila, a model eukaryote.</title>
        <authorList>
            <person name="Eisen J.A."/>
            <person name="Coyne R.S."/>
            <person name="Wu M."/>
            <person name="Wu D."/>
            <person name="Thiagarajan M."/>
            <person name="Wortman J.R."/>
            <person name="Badger J.H."/>
            <person name="Ren Q."/>
            <person name="Amedeo P."/>
            <person name="Jones K.M."/>
            <person name="Tallon L.J."/>
            <person name="Delcher A.L."/>
            <person name="Salzberg S.L."/>
            <person name="Silva J.C."/>
            <person name="Haas B.J."/>
            <person name="Majoros W.H."/>
            <person name="Farzad M."/>
            <person name="Carlton J.M."/>
            <person name="Smith R.K. Jr."/>
            <person name="Garg J."/>
            <person name="Pearlman R.E."/>
            <person name="Karrer K.M."/>
            <person name="Sun L."/>
            <person name="Manning G."/>
            <person name="Elde N.C."/>
            <person name="Turkewitz A.P."/>
            <person name="Asai D.J."/>
            <person name="Wilkes D.E."/>
            <person name="Wang Y."/>
            <person name="Cai H."/>
            <person name="Collins K."/>
            <person name="Stewart B.A."/>
            <person name="Lee S.R."/>
            <person name="Wilamowska K."/>
            <person name="Weinberg Z."/>
            <person name="Ruzzo W.L."/>
            <person name="Wloga D."/>
            <person name="Gaertig J."/>
            <person name="Frankel J."/>
            <person name="Tsao C.-C."/>
            <person name="Gorovsky M.A."/>
            <person name="Keeling P.J."/>
            <person name="Waller R.F."/>
            <person name="Patron N.J."/>
            <person name="Cherry J.M."/>
            <person name="Stover N.A."/>
            <person name="Krieger C.J."/>
            <person name="del Toro C."/>
            <person name="Ryder H.F."/>
            <person name="Williamson S.C."/>
            <person name="Barbeau R.A."/>
            <person name="Hamilton E.P."/>
            <person name="Orias E."/>
        </authorList>
    </citation>
    <scope>NUCLEOTIDE SEQUENCE [LARGE SCALE GENOMIC DNA]</scope>
    <source>
        <strain evidence="2">SB210</strain>
    </source>
</reference>
<dbReference type="GeneID" id="7826851"/>
<sequence length="429" mass="50700">MLELQKLQKTQQDVKVIDLNFSQNNLNEQQLSLYKQLMRSRRNVQSINLDLTKSSASKEHLNSLFKRISKMPCLEHLSITLGQSKAFQMKEMFEFLSKLKILVSLKFSCNFSNKKDAFDFSEFLSKMQNLKSLKLDIVLQYFNDFEKIKQEITKMDRLEELTLKVNQNSLVCGTQYFQNCINEKNCLEFLSLNLSLVQYDQSKIQEVVKEIQKAKGLKVLKLTLKLNEYQLNYLPFYQLLFQIWSQLKEITHFYLYCDFLRTEECKFLLSELSKLDSLKLVYLSGLNIQLVSQMSSFFQSLDNKFYLQLDLAKFRRIITIKSEHYGLFSQSLLQVKNLQAIYLHLTQEYNQKIENLPQVFDSLKQSKSLKSIVIDFSTLIKTYKNCITTNLLKLKNLYHINLLKNQDLLNQNKKKIYRKLPRLVMVLAN</sequence>
<keyword evidence="2" id="KW-1185">Reference proteome</keyword>
<gene>
    <name evidence="1" type="ORF">TTHERM_00016220</name>
</gene>
<evidence type="ECO:0000313" key="2">
    <source>
        <dbReference type="Proteomes" id="UP000009168"/>
    </source>
</evidence>
<name>Q22RG5_TETTS</name>
<proteinExistence type="predicted"/>
<dbReference type="EMBL" id="GG662845">
    <property type="protein sequence ID" value="EAR88157.2"/>
    <property type="molecule type" value="Genomic_DNA"/>
</dbReference>
<dbReference type="Proteomes" id="UP000009168">
    <property type="component" value="Unassembled WGS sequence"/>
</dbReference>
<accession>Q22RG5</accession>